<evidence type="ECO:0000256" key="10">
    <source>
        <dbReference type="ARBA" id="ARBA00023136"/>
    </source>
</evidence>
<dbReference type="HAMAP" id="MF_00286">
    <property type="entry name" value="DsbB"/>
    <property type="match status" value="1"/>
</dbReference>
<protein>
    <recommendedName>
        <fullName evidence="14">Disulfide bond formation protein B</fullName>
    </recommendedName>
    <alternativeName>
        <fullName evidence="14">Disulfide oxidoreductase</fullName>
    </alternativeName>
</protein>
<keyword evidence="12 14" id="KW-0143">Chaperone</keyword>
<keyword evidence="13 14" id="KW-0676">Redox-active center</keyword>
<dbReference type="RefSeq" id="WP_121083921.1">
    <property type="nucleotide sequence ID" value="NZ_RBZU01000001.1"/>
</dbReference>
<dbReference type="GO" id="GO:0009055">
    <property type="term" value="F:electron transfer activity"/>
    <property type="evidence" value="ECO:0007669"/>
    <property type="project" value="UniProtKB-UniRule"/>
</dbReference>
<dbReference type="SUPFAM" id="SSF158442">
    <property type="entry name" value="DsbB-like"/>
    <property type="match status" value="1"/>
</dbReference>
<organism evidence="16 17">
    <name type="scientific">Pararobbsia silviterrae</name>
    <dbReference type="NCBI Taxonomy" id="1792498"/>
    <lineage>
        <taxon>Bacteria</taxon>
        <taxon>Pseudomonadati</taxon>
        <taxon>Pseudomonadota</taxon>
        <taxon>Betaproteobacteria</taxon>
        <taxon>Burkholderiales</taxon>
        <taxon>Burkholderiaceae</taxon>
        <taxon>Pararobbsia</taxon>
    </lineage>
</organism>
<feature type="transmembrane region" description="Helical" evidence="15">
    <location>
        <begin position="80"/>
        <end position="97"/>
    </location>
</feature>
<feature type="disulfide bond" description="Redox-active" evidence="14">
    <location>
        <begin position="45"/>
        <end position="48"/>
    </location>
</feature>
<keyword evidence="10 14" id="KW-0472">Membrane</keyword>
<dbReference type="OrthoDB" id="3711263at2"/>
<keyword evidence="4 14" id="KW-1003">Cell membrane</keyword>
<evidence type="ECO:0000256" key="13">
    <source>
        <dbReference type="ARBA" id="ARBA00023284"/>
    </source>
</evidence>
<dbReference type="Pfam" id="PF02600">
    <property type="entry name" value="DsbB"/>
    <property type="match status" value="1"/>
</dbReference>
<sequence length="176" mass="19361">MIRTFDASSRLLARERRRLLALAIVCIGLVCGALYLQIFQREDPCPLCILQRYGYLLIAIFALIGSTSSSWRSIAISETLVLLSALGGLATAARHVWVQAHPSFSCGFDKLQPIVDGLPPAKWLPQVFQVAGLCETPYPPLLGLTLPQWSLVGFVLVTVLVARSMWTRKRVLAAGR</sequence>
<comment type="caution">
    <text evidence="14">Lacks conserved residue(s) required for the propagation of feature annotation.</text>
</comment>
<evidence type="ECO:0000256" key="7">
    <source>
        <dbReference type="ARBA" id="ARBA00022982"/>
    </source>
</evidence>
<feature type="transmembrane region" description="Helical" evidence="15">
    <location>
        <begin position="146"/>
        <end position="166"/>
    </location>
</feature>
<evidence type="ECO:0000256" key="4">
    <source>
        <dbReference type="ARBA" id="ARBA00022475"/>
    </source>
</evidence>
<dbReference type="PANTHER" id="PTHR36570">
    <property type="entry name" value="DISULFIDE BOND FORMATION PROTEIN B"/>
    <property type="match status" value="1"/>
</dbReference>
<evidence type="ECO:0000256" key="8">
    <source>
        <dbReference type="ARBA" id="ARBA00022989"/>
    </source>
</evidence>
<gene>
    <name evidence="14" type="primary">dsbB</name>
    <name evidence="16" type="ORF">D7S86_04900</name>
</gene>
<evidence type="ECO:0000256" key="11">
    <source>
        <dbReference type="ARBA" id="ARBA00023157"/>
    </source>
</evidence>
<evidence type="ECO:0000256" key="15">
    <source>
        <dbReference type="SAM" id="Phobius"/>
    </source>
</evidence>
<dbReference type="InterPro" id="IPR023380">
    <property type="entry name" value="DsbB-like_sf"/>
</dbReference>
<dbReference type="AlphaFoldDB" id="A0A494Y9B7"/>
<dbReference type="Proteomes" id="UP000270342">
    <property type="component" value="Unassembled WGS sequence"/>
</dbReference>
<evidence type="ECO:0000256" key="3">
    <source>
        <dbReference type="ARBA" id="ARBA00022448"/>
    </source>
</evidence>
<keyword evidence="11 14" id="KW-1015">Disulfide bond</keyword>
<keyword evidence="17" id="KW-1185">Reference proteome</keyword>
<evidence type="ECO:0000313" key="17">
    <source>
        <dbReference type="Proteomes" id="UP000270342"/>
    </source>
</evidence>
<proteinExistence type="inferred from homology"/>
<keyword evidence="5" id="KW-0997">Cell inner membrane</keyword>
<evidence type="ECO:0000256" key="12">
    <source>
        <dbReference type="ARBA" id="ARBA00023186"/>
    </source>
</evidence>
<keyword evidence="9 14" id="KW-0560">Oxidoreductase</keyword>
<dbReference type="GO" id="GO:0006457">
    <property type="term" value="P:protein folding"/>
    <property type="evidence" value="ECO:0007669"/>
    <property type="project" value="InterPro"/>
</dbReference>
<evidence type="ECO:0000256" key="9">
    <source>
        <dbReference type="ARBA" id="ARBA00023002"/>
    </source>
</evidence>
<keyword evidence="6 14" id="KW-0812">Transmembrane</keyword>
<feature type="topological domain" description="Cytoplasmic" evidence="14">
    <location>
        <begin position="168"/>
        <end position="176"/>
    </location>
</feature>
<accession>A0A494Y9B7</accession>
<evidence type="ECO:0000256" key="14">
    <source>
        <dbReference type="HAMAP-Rule" id="MF_00286"/>
    </source>
</evidence>
<dbReference type="InterPro" id="IPR003752">
    <property type="entry name" value="DiS_bond_form_DsbB/BdbC"/>
</dbReference>
<comment type="subcellular location">
    <subcellularLocation>
        <location evidence="1">Cell inner membrane</location>
        <topology evidence="1">Multi-pass membrane protein</topology>
    </subcellularLocation>
    <subcellularLocation>
        <location evidence="14">Cell membrane</location>
        <topology evidence="14">Multi-pass membrane protein</topology>
    </subcellularLocation>
</comment>
<evidence type="ECO:0000256" key="2">
    <source>
        <dbReference type="ARBA" id="ARBA00008823"/>
    </source>
</evidence>
<feature type="transmembrane region" description="Helical" evidence="15">
    <location>
        <begin position="50"/>
        <end position="68"/>
    </location>
</feature>
<dbReference type="Gene3D" id="1.20.1550.10">
    <property type="entry name" value="DsbB-like"/>
    <property type="match status" value="1"/>
</dbReference>
<comment type="function">
    <text evidence="14">Required for disulfide bond formation in some periplasmic proteins. Acts by oxidizing the DsbA protein.</text>
</comment>
<feature type="topological domain" description="Cytoplasmic" evidence="14">
    <location>
        <begin position="70"/>
        <end position="75"/>
    </location>
</feature>
<dbReference type="InterPro" id="IPR050183">
    <property type="entry name" value="DsbB"/>
</dbReference>
<name>A0A494Y9B7_9BURK</name>
<comment type="similarity">
    <text evidence="2 14">Belongs to the DsbB family.</text>
</comment>
<keyword evidence="8 14" id="KW-1133">Transmembrane helix</keyword>
<evidence type="ECO:0000256" key="5">
    <source>
        <dbReference type="ARBA" id="ARBA00022519"/>
    </source>
</evidence>
<evidence type="ECO:0000256" key="6">
    <source>
        <dbReference type="ARBA" id="ARBA00022692"/>
    </source>
</evidence>
<feature type="transmembrane region" description="Helical" evidence="15">
    <location>
        <begin position="20"/>
        <end position="38"/>
    </location>
</feature>
<dbReference type="InterPro" id="IPR022920">
    <property type="entry name" value="Disulphide_bond_form_DsbB"/>
</dbReference>
<feature type="topological domain" description="Periplasmic" evidence="14">
    <location>
        <begin position="36"/>
        <end position="53"/>
    </location>
</feature>
<feature type="topological domain" description="Cytoplasmic" evidence="14">
    <location>
        <begin position="1"/>
        <end position="18"/>
    </location>
</feature>
<evidence type="ECO:0000256" key="1">
    <source>
        <dbReference type="ARBA" id="ARBA00004429"/>
    </source>
</evidence>
<keyword evidence="7 14" id="KW-0249">Electron transport</keyword>
<dbReference type="NCBIfam" id="NF002552">
    <property type="entry name" value="PRK02110.1"/>
    <property type="match status" value="1"/>
</dbReference>
<comment type="caution">
    <text evidence="16">The sequence shown here is derived from an EMBL/GenBank/DDBJ whole genome shotgun (WGS) entry which is preliminary data.</text>
</comment>
<keyword evidence="3 14" id="KW-0813">Transport</keyword>
<dbReference type="GO" id="GO:0005886">
    <property type="term" value="C:plasma membrane"/>
    <property type="evidence" value="ECO:0007669"/>
    <property type="project" value="UniProtKB-SubCell"/>
</dbReference>
<dbReference type="GO" id="GO:0015035">
    <property type="term" value="F:protein-disulfide reductase activity"/>
    <property type="evidence" value="ECO:0007669"/>
    <property type="project" value="UniProtKB-UniRule"/>
</dbReference>
<reference evidence="16 17" key="1">
    <citation type="submission" date="2018-10" db="EMBL/GenBank/DDBJ databases">
        <title>Robbsia sp. DHC34, isolated from soil.</title>
        <authorList>
            <person name="Gao Z.-H."/>
            <person name="Qiu L.-H."/>
        </authorList>
    </citation>
    <scope>NUCLEOTIDE SEQUENCE [LARGE SCALE GENOMIC DNA]</scope>
    <source>
        <strain evidence="16 17">DHC34</strain>
    </source>
</reference>
<dbReference type="PANTHER" id="PTHR36570:SF3">
    <property type="entry name" value="DISULFIDE BOND FORMATION PROTEIN B"/>
    <property type="match status" value="1"/>
</dbReference>
<dbReference type="EMBL" id="RBZU01000001">
    <property type="protein sequence ID" value="RKP59234.1"/>
    <property type="molecule type" value="Genomic_DNA"/>
</dbReference>
<evidence type="ECO:0000313" key="16">
    <source>
        <dbReference type="EMBL" id="RKP59234.1"/>
    </source>
</evidence>
<feature type="topological domain" description="Periplasmic" evidence="14">
    <location>
        <begin position="94"/>
        <end position="148"/>
    </location>
</feature>